<accession>A0ABY7EQM9</accession>
<protein>
    <submittedName>
        <fullName evidence="1">Uncharacterized protein</fullName>
    </submittedName>
</protein>
<evidence type="ECO:0000313" key="1">
    <source>
        <dbReference type="EMBL" id="WAR12150.1"/>
    </source>
</evidence>
<name>A0ABY7EQM9_MYAAR</name>
<dbReference type="SUPFAM" id="SSF48056">
    <property type="entry name" value="Di-copper centre-containing domain"/>
    <property type="match status" value="1"/>
</dbReference>
<reference evidence="1" key="1">
    <citation type="submission" date="2022-11" db="EMBL/GenBank/DDBJ databases">
        <title>Centuries of genome instability and evolution in soft-shell clam transmissible cancer (bioRxiv).</title>
        <authorList>
            <person name="Hart S.F.M."/>
            <person name="Yonemitsu M.A."/>
            <person name="Giersch R.M."/>
            <person name="Beal B.F."/>
            <person name="Arriagada G."/>
            <person name="Davis B.W."/>
            <person name="Ostrander E.A."/>
            <person name="Goff S.P."/>
            <person name="Metzger M.J."/>
        </authorList>
    </citation>
    <scope>NUCLEOTIDE SEQUENCE</scope>
    <source>
        <strain evidence="1">MELC-2E11</strain>
        <tissue evidence="1">Siphon/mantle</tissue>
    </source>
</reference>
<proteinExistence type="predicted"/>
<organism evidence="1 2">
    <name type="scientific">Mya arenaria</name>
    <name type="common">Soft-shell clam</name>
    <dbReference type="NCBI Taxonomy" id="6604"/>
    <lineage>
        <taxon>Eukaryota</taxon>
        <taxon>Metazoa</taxon>
        <taxon>Spiralia</taxon>
        <taxon>Lophotrochozoa</taxon>
        <taxon>Mollusca</taxon>
        <taxon>Bivalvia</taxon>
        <taxon>Autobranchia</taxon>
        <taxon>Heteroconchia</taxon>
        <taxon>Euheterodonta</taxon>
        <taxon>Imparidentia</taxon>
        <taxon>Neoheterodontei</taxon>
        <taxon>Myida</taxon>
        <taxon>Myoidea</taxon>
        <taxon>Myidae</taxon>
        <taxon>Mya</taxon>
    </lineage>
</organism>
<gene>
    <name evidence="1" type="ORF">MAR_026330</name>
</gene>
<dbReference type="Proteomes" id="UP001164746">
    <property type="component" value="Chromosome 8"/>
</dbReference>
<dbReference type="EMBL" id="CP111019">
    <property type="protein sequence ID" value="WAR12150.1"/>
    <property type="molecule type" value="Genomic_DNA"/>
</dbReference>
<dbReference type="InterPro" id="IPR008922">
    <property type="entry name" value="Di-copper_centre_dom_sf"/>
</dbReference>
<sequence length="120" mass="13911">MTAEEQCRLVDDAETMRNLALVLFIGLALFPSYDIHAQQATSIAAINRSLDPRFLNWLNSLFYIPPEGEIRVRKEYRMLTDTERNNFHNSIRALKQDTVHFHFGRHRSDLSDAMSETIAD</sequence>
<keyword evidence="2" id="KW-1185">Reference proteome</keyword>
<evidence type="ECO:0000313" key="2">
    <source>
        <dbReference type="Proteomes" id="UP001164746"/>
    </source>
</evidence>